<dbReference type="PROSITE" id="PS00211">
    <property type="entry name" value="ABC_TRANSPORTER_1"/>
    <property type="match status" value="1"/>
</dbReference>
<dbReference type="InterPro" id="IPR050093">
    <property type="entry name" value="ABC_SmlMolc_Importer"/>
</dbReference>
<dbReference type="FunFam" id="3.40.50.300:FF:000425">
    <property type="entry name" value="Probable ABC transporter, ATP-binding subunit"/>
    <property type="match status" value="1"/>
</dbReference>
<name>A0A2W4WHS8_9CYAN</name>
<proteinExistence type="predicted"/>
<evidence type="ECO:0000256" key="4">
    <source>
        <dbReference type="ARBA" id="ARBA00022519"/>
    </source>
</evidence>
<dbReference type="PANTHER" id="PTHR42781">
    <property type="entry name" value="SPERMIDINE/PUTRESCINE IMPORT ATP-BINDING PROTEIN POTA"/>
    <property type="match status" value="1"/>
</dbReference>
<evidence type="ECO:0000256" key="3">
    <source>
        <dbReference type="ARBA" id="ARBA00022475"/>
    </source>
</evidence>
<reference evidence="11 12" key="2">
    <citation type="submission" date="2018-06" db="EMBL/GenBank/DDBJ databases">
        <title>Metagenomic assembly of (sub)arctic Cyanobacteria and their associated microbiome from non-axenic cultures.</title>
        <authorList>
            <person name="Baurain D."/>
        </authorList>
    </citation>
    <scope>NUCLEOTIDE SEQUENCE [LARGE SCALE GENOMIC DNA]</scope>
    <source>
        <strain evidence="11">ULC041bin1</strain>
    </source>
</reference>
<dbReference type="InterPro" id="IPR008995">
    <property type="entry name" value="Mo/tungstate-bd_C_term_dom"/>
</dbReference>
<keyword evidence="3" id="KW-1003">Cell membrane</keyword>
<dbReference type="GO" id="GO:0015418">
    <property type="term" value="F:ABC-type quaternary ammonium compound transporting activity"/>
    <property type="evidence" value="ECO:0007669"/>
    <property type="project" value="UniProtKB-EC"/>
</dbReference>
<evidence type="ECO:0000256" key="9">
    <source>
        <dbReference type="ARBA" id="ARBA00066388"/>
    </source>
</evidence>
<dbReference type="PROSITE" id="PS50893">
    <property type="entry name" value="ABC_TRANSPORTER_2"/>
    <property type="match status" value="1"/>
</dbReference>
<dbReference type="GO" id="GO:0016887">
    <property type="term" value="F:ATP hydrolysis activity"/>
    <property type="evidence" value="ECO:0007669"/>
    <property type="project" value="InterPro"/>
</dbReference>
<dbReference type="EMBL" id="QBMN01000016">
    <property type="protein sequence ID" value="PZO44674.1"/>
    <property type="molecule type" value="Genomic_DNA"/>
</dbReference>
<evidence type="ECO:0000256" key="7">
    <source>
        <dbReference type="ARBA" id="ARBA00022967"/>
    </source>
</evidence>
<keyword evidence="5" id="KW-0547">Nucleotide-binding</keyword>
<accession>A0A2W4WHS8</accession>
<keyword evidence="7" id="KW-1278">Translocase</keyword>
<protein>
    <recommendedName>
        <fullName evidence="9">ABC-type quaternary amine transporter</fullName>
        <ecNumber evidence="9">7.6.2.9</ecNumber>
    </recommendedName>
</protein>
<dbReference type="SUPFAM" id="SSF50331">
    <property type="entry name" value="MOP-like"/>
    <property type="match status" value="1"/>
</dbReference>
<evidence type="ECO:0000256" key="5">
    <source>
        <dbReference type="ARBA" id="ARBA00022741"/>
    </source>
</evidence>
<dbReference type="SMART" id="SM00382">
    <property type="entry name" value="AAA"/>
    <property type="match status" value="1"/>
</dbReference>
<dbReference type="InterPro" id="IPR003593">
    <property type="entry name" value="AAA+_ATPase"/>
</dbReference>
<evidence type="ECO:0000256" key="1">
    <source>
        <dbReference type="ARBA" id="ARBA00004417"/>
    </source>
</evidence>
<evidence type="ECO:0000256" key="2">
    <source>
        <dbReference type="ARBA" id="ARBA00022448"/>
    </source>
</evidence>
<dbReference type="Proteomes" id="UP000249081">
    <property type="component" value="Unassembled WGS sequence"/>
</dbReference>
<dbReference type="PANTHER" id="PTHR42781:SF5">
    <property type="entry name" value="PUTRESCINE TRANSPORT ATP-BINDING PROTEIN POTG"/>
    <property type="match status" value="1"/>
</dbReference>
<evidence type="ECO:0000256" key="6">
    <source>
        <dbReference type="ARBA" id="ARBA00022840"/>
    </source>
</evidence>
<dbReference type="SUPFAM" id="SSF52540">
    <property type="entry name" value="P-loop containing nucleoside triphosphate hydrolases"/>
    <property type="match status" value="1"/>
</dbReference>
<evidence type="ECO:0000259" key="10">
    <source>
        <dbReference type="PROSITE" id="PS50893"/>
    </source>
</evidence>
<dbReference type="Pfam" id="PF00005">
    <property type="entry name" value="ABC_tran"/>
    <property type="match status" value="1"/>
</dbReference>
<dbReference type="InterPro" id="IPR027417">
    <property type="entry name" value="P-loop_NTPase"/>
</dbReference>
<dbReference type="Gene3D" id="3.40.50.300">
    <property type="entry name" value="P-loop containing nucleotide triphosphate hydrolases"/>
    <property type="match status" value="1"/>
</dbReference>
<feature type="domain" description="ABC transporter" evidence="10">
    <location>
        <begin position="7"/>
        <end position="255"/>
    </location>
</feature>
<organism evidence="11 12">
    <name type="scientific">Shackletoniella antarctica</name>
    <dbReference type="NCBI Taxonomy" id="268115"/>
    <lineage>
        <taxon>Bacteria</taxon>
        <taxon>Bacillati</taxon>
        <taxon>Cyanobacteriota</taxon>
        <taxon>Cyanophyceae</taxon>
        <taxon>Oculatellales</taxon>
        <taxon>Oculatellaceae</taxon>
        <taxon>Shackletoniella</taxon>
    </lineage>
</organism>
<keyword evidence="4" id="KW-0997">Cell inner membrane</keyword>
<dbReference type="InterPro" id="IPR003439">
    <property type="entry name" value="ABC_transporter-like_ATP-bd"/>
</dbReference>
<keyword evidence="8" id="KW-0472">Membrane</keyword>
<dbReference type="InterPro" id="IPR013611">
    <property type="entry name" value="Transp-assoc_OB_typ2"/>
</dbReference>
<dbReference type="Pfam" id="PF08402">
    <property type="entry name" value="TOBE_2"/>
    <property type="match status" value="1"/>
</dbReference>
<keyword evidence="6 11" id="KW-0067">ATP-binding</keyword>
<sequence length="382" mass="41247">MPPTDILRLDAVTKHYSPQLPPAVDGVSLTLGQGEILGLLGPSGCGKTTLLRLIAGFEQPDGGGIYLSGQAVVGATWLPPERRDVGIVFQDYALFPHLTVEKNVAFGLQRRGAKAIGQKAGRGGALSTADIEQQTGAAIALVGLEGLKHRFPHELSGGQQQRVALARALAPRPAIILLDEPFSNLDVQVRLYLRQEVRDILRQVGASGVFVTHDQEEALALADRVAVMHRGHLEQIDTPEVVYGQPASRFVAEFVTQANFLPAQPSPQGWQTEVGCFATETSAADHTPMDLMVRQEDIALVEDAGGAAVVRDRQFLGREYKYCLQTPSGQWLYARLPVGQPIEIGSQARVTVPSGRVRLYPSQRPEAAIAHQTNALSMPLVN</sequence>
<dbReference type="InterPro" id="IPR017871">
    <property type="entry name" value="ABC_transporter-like_CS"/>
</dbReference>
<reference evidence="12" key="1">
    <citation type="submission" date="2018-04" db="EMBL/GenBank/DDBJ databases">
        <authorList>
            <person name="Cornet L."/>
        </authorList>
    </citation>
    <scope>NUCLEOTIDE SEQUENCE [LARGE SCALE GENOMIC DNA]</scope>
</reference>
<comment type="caution">
    <text evidence="11">The sequence shown here is derived from an EMBL/GenBank/DDBJ whole genome shotgun (WGS) entry which is preliminary data.</text>
</comment>
<dbReference type="AlphaFoldDB" id="A0A2W4WHS8"/>
<gene>
    <name evidence="11" type="ORF">DCF17_03855</name>
</gene>
<evidence type="ECO:0000313" key="11">
    <source>
        <dbReference type="EMBL" id="PZO44674.1"/>
    </source>
</evidence>
<evidence type="ECO:0000256" key="8">
    <source>
        <dbReference type="ARBA" id="ARBA00023136"/>
    </source>
</evidence>
<keyword evidence="2" id="KW-0813">Transport</keyword>
<dbReference type="GO" id="GO:0043190">
    <property type="term" value="C:ATP-binding cassette (ABC) transporter complex"/>
    <property type="evidence" value="ECO:0007669"/>
    <property type="project" value="InterPro"/>
</dbReference>
<dbReference type="GO" id="GO:0005524">
    <property type="term" value="F:ATP binding"/>
    <property type="evidence" value="ECO:0007669"/>
    <property type="project" value="UniProtKB-KW"/>
</dbReference>
<evidence type="ECO:0000313" key="12">
    <source>
        <dbReference type="Proteomes" id="UP000249081"/>
    </source>
</evidence>
<comment type="subcellular location">
    <subcellularLocation>
        <location evidence="1">Cell inner membrane</location>
        <topology evidence="1">Peripheral membrane protein</topology>
    </subcellularLocation>
</comment>
<dbReference type="EC" id="7.6.2.9" evidence="9"/>